<protein>
    <submittedName>
        <fullName evidence="2">Putative P-loop ATPase</fullName>
    </submittedName>
</protein>
<evidence type="ECO:0000313" key="2">
    <source>
        <dbReference type="EMBL" id="CUH63100.1"/>
    </source>
</evidence>
<dbReference type="Pfam" id="PF09250">
    <property type="entry name" value="Prim-Pol"/>
    <property type="match status" value="1"/>
</dbReference>
<dbReference type="EMBL" id="CYSA01000005">
    <property type="protein sequence ID" value="CUH63100.1"/>
    <property type="molecule type" value="Genomic_DNA"/>
</dbReference>
<gene>
    <name evidence="2" type="ORF">TG4357_00480</name>
</gene>
<dbReference type="Pfam" id="PF08707">
    <property type="entry name" value="PriCT_2"/>
    <property type="match status" value="1"/>
</dbReference>
<reference evidence="2 3" key="1">
    <citation type="submission" date="2015-09" db="EMBL/GenBank/DDBJ databases">
        <authorList>
            <consortium name="Swine Surveillance"/>
        </authorList>
    </citation>
    <scope>NUCLEOTIDE SEQUENCE [LARGE SCALE GENOMIC DNA]</scope>
    <source>
        <strain evidence="2 3">CECT 4357</strain>
    </source>
</reference>
<dbReference type="RefSeq" id="WP_058261279.1">
    <property type="nucleotide sequence ID" value="NZ_CP051181.1"/>
</dbReference>
<accession>A0A0P1FRF1</accession>
<dbReference type="SMART" id="SM00943">
    <property type="entry name" value="Prim-Pol"/>
    <property type="match status" value="1"/>
</dbReference>
<dbReference type="InterPro" id="IPR007936">
    <property type="entry name" value="VapE-like_dom"/>
</dbReference>
<dbReference type="PANTHER" id="PTHR34985">
    <property type="entry name" value="SLR0554 PROTEIN"/>
    <property type="match status" value="1"/>
</dbReference>
<dbReference type="AlphaFoldDB" id="A0A0P1FRF1"/>
<dbReference type="OrthoDB" id="9763644at2"/>
<dbReference type="Proteomes" id="UP000051587">
    <property type="component" value="Unassembled WGS sequence"/>
</dbReference>
<dbReference type="InterPro" id="IPR015330">
    <property type="entry name" value="DNA_primase/pol_bifunc_N"/>
</dbReference>
<dbReference type="Pfam" id="PF05272">
    <property type="entry name" value="VapE-like_dom"/>
    <property type="match status" value="1"/>
</dbReference>
<feature type="domain" description="DNA primase/polymerase bifunctional N-terminal" evidence="1">
    <location>
        <begin position="10"/>
        <end position="190"/>
    </location>
</feature>
<dbReference type="InterPro" id="IPR014819">
    <property type="entry name" value="PriCT_2"/>
</dbReference>
<evidence type="ECO:0000313" key="3">
    <source>
        <dbReference type="Proteomes" id="UP000051587"/>
    </source>
</evidence>
<sequence>MGAHTDASQLTPLLASGYQLLPLHKFSAEDEVKGKKRKRGKSPIDSNWMKRTYKSQDQIKHMEAGNNVGVRLRPFELVLDVDPRAFPDGQTLASPINPFVELVLWTGMDPDLYSTVETGSGGLHIYMIKPEDVSTRDSLNDQFPGIEFKTVGRQVVAPGSIHPDTQKTYTWKADTPELDAFGAEAAPEALVDLIRRPSGSVATGGGEHDQEELAQMLEHLDPVDFADHDDWLTLMQACHHATAGDGRQEFVDWCTQDPAYADHGTLIGNRWDSLHADNDGNRITFRTLHKLLRDAGAEDAIPRTPAADDFDDDLDQTGAPAGAITTPKRKPVHEGGLIVNKKTGVAPDTPKNALKAITGSKLDPRFDELKQRVVLMGELPWGEGYGRVLTDKLLLLARTFLMEQHQRRDYQPSKENVQDAITTVAYFYKFNPILDYLDSLTWDGTSRVKDLFTVAFQCGRDEYTEAVSQCFMVGAVARQRQPGCKLDTMPVIKGPQGSLKSTGIRDLFSPDWFSDAELGDLRNKDAAMNLEGVWVHEFAELAGLRASDMDVLKAFMSRATDRYRTPYGRNTEDHQRRVVFAGTVNEGGYLSDPTGARRFWPLEMASGSRVDLGWIAEHRDQLWAEADALFKSGVGHVLPEPLWSMAAERQADETVDDPWVDKLAEMLSNRKTQRQAFEAGTGDYAEEVINGERVASPLREPPPADKVHTQDLLSYLGLESDRQNKGHAQRLRRSMETLGWKHRRGVRLGGRVSAGYVRADK</sequence>
<dbReference type="SUPFAM" id="SSF56747">
    <property type="entry name" value="Prim-pol domain"/>
    <property type="match status" value="1"/>
</dbReference>
<evidence type="ECO:0000259" key="1">
    <source>
        <dbReference type="SMART" id="SM00943"/>
    </source>
</evidence>
<organism evidence="2 3">
    <name type="scientific">Thalassovita gelatinovora</name>
    <name type="common">Thalassobius gelatinovorus</name>
    <dbReference type="NCBI Taxonomy" id="53501"/>
    <lineage>
        <taxon>Bacteria</taxon>
        <taxon>Pseudomonadati</taxon>
        <taxon>Pseudomonadota</taxon>
        <taxon>Alphaproteobacteria</taxon>
        <taxon>Rhodobacterales</taxon>
        <taxon>Roseobacteraceae</taxon>
        <taxon>Thalassovita</taxon>
    </lineage>
</organism>
<name>A0A0P1FRF1_THAGE</name>
<dbReference type="PANTHER" id="PTHR34985:SF1">
    <property type="entry name" value="SLR0554 PROTEIN"/>
    <property type="match status" value="1"/>
</dbReference>
<proteinExistence type="predicted"/>
<dbReference type="GO" id="GO:0016817">
    <property type="term" value="F:hydrolase activity, acting on acid anhydrides"/>
    <property type="evidence" value="ECO:0007669"/>
    <property type="project" value="InterPro"/>
</dbReference>
<dbReference type="STRING" id="53501.SAMN04488043_103380"/>
<dbReference type="CDD" id="cd04859">
    <property type="entry name" value="Prim_Pol"/>
    <property type="match status" value="1"/>
</dbReference>
<keyword evidence="3" id="KW-1185">Reference proteome</keyword>